<comment type="similarity">
    <text evidence="10">Belongs to the peroxidase family. Classical plant (class III) peroxidase subfamily.</text>
</comment>
<dbReference type="InterPro" id="IPR000823">
    <property type="entry name" value="Peroxidase_pln"/>
</dbReference>
<gene>
    <name evidence="12" type="ORF">CITCOLO1_LOCUS1826</name>
</gene>
<evidence type="ECO:0000256" key="9">
    <source>
        <dbReference type="ARBA" id="ARBA00023157"/>
    </source>
</evidence>
<dbReference type="InterPro" id="IPR010255">
    <property type="entry name" value="Haem_peroxidase_sf"/>
</dbReference>
<comment type="subcellular location">
    <subcellularLocation>
        <location evidence="10">Secreted</location>
    </subcellularLocation>
</comment>
<comment type="catalytic activity">
    <reaction evidence="1 10">
        <text>2 a phenolic donor + H2O2 = 2 a phenolic radical donor + 2 H2O</text>
        <dbReference type="Rhea" id="RHEA:56136"/>
        <dbReference type="ChEBI" id="CHEBI:15377"/>
        <dbReference type="ChEBI" id="CHEBI:16240"/>
        <dbReference type="ChEBI" id="CHEBI:139520"/>
        <dbReference type="ChEBI" id="CHEBI:139521"/>
        <dbReference type="EC" id="1.11.1.7"/>
    </reaction>
</comment>
<comment type="cofactor">
    <cofactor evidence="10">
        <name>Ca(2+)</name>
        <dbReference type="ChEBI" id="CHEBI:29108"/>
    </cofactor>
    <text evidence="10">Binds 2 calcium ions per subunit.</text>
</comment>
<dbReference type="PRINTS" id="PR00458">
    <property type="entry name" value="PEROXIDASE"/>
</dbReference>
<keyword evidence="13" id="KW-1185">Reference proteome</keyword>
<evidence type="ECO:0000313" key="12">
    <source>
        <dbReference type="EMBL" id="CAK9310210.1"/>
    </source>
</evidence>
<dbReference type="EMBL" id="OZ021735">
    <property type="protein sequence ID" value="CAK9310210.1"/>
    <property type="molecule type" value="Genomic_DNA"/>
</dbReference>
<organism evidence="12 13">
    <name type="scientific">Citrullus colocynthis</name>
    <name type="common">colocynth</name>
    <dbReference type="NCBI Taxonomy" id="252529"/>
    <lineage>
        <taxon>Eukaryota</taxon>
        <taxon>Viridiplantae</taxon>
        <taxon>Streptophyta</taxon>
        <taxon>Embryophyta</taxon>
        <taxon>Tracheophyta</taxon>
        <taxon>Spermatophyta</taxon>
        <taxon>Magnoliopsida</taxon>
        <taxon>eudicotyledons</taxon>
        <taxon>Gunneridae</taxon>
        <taxon>Pentapetalae</taxon>
        <taxon>rosids</taxon>
        <taxon>fabids</taxon>
        <taxon>Cucurbitales</taxon>
        <taxon>Cucurbitaceae</taxon>
        <taxon>Benincaseae</taxon>
        <taxon>Citrullus</taxon>
    </lineage>
</organism>
<keyword evidence="10" id="KW-0376">Hydrogen peroxide</keyword>
<evidence type="ECO:0000256" key="7">
    <source>
        <dbReference type="ARBA" id="ARBA00023002"/>
    </source>
</evidence>
<keyword evidence="7 10" id="KW-0560">Oxidoreductase</keyword>
<reference evidence="12 13" key="1">
    <citation type="submission" date="2024-03" db="EMBL/GenBank/DDBJ databases">
        <authorList>
            <person name="Gkanogiannis A."/>
            <person name="Becerra Lopez-Lavalle L."/>
        </authorList>
    </citation>
    <scope>NUCLEOTIDE SEQUENCE [LARGE SCALE GENOMIC DNA]</scope>
</reference>
<evidence type="ECO:0000313" key="13">
    <source>
        <dbReference type="Proteomes" id="UP001642487"/>
    </source>
</evidence>
<evidence type="ECO:0000256" key="1">
    <source>
        <dbReference type="ARBA" id="ARBA00000189"/>
    </source>
</evidence>
<keyword evidence="10" id="KW-0106">Calcium</keyword>
<keyword evidence="9" id="KW-1015">Disulfide bond</keyword>
<proteinExistence type="inferred from homology"/>
<dbReference type="PROSITE" id="PS00436">
    <property type="entry name" value="PEROXIDASE_2"/>
    <property type="match status" value="1"/>
</dbReference>
<keyword evidence="5 10" id="KW-0349">Heme</keyword>
<dbReference type="InterPro" id="IPR033905">
    <property type="entry name" value="Secretory_peroxidase"/>
</dbReference>
<dbReference type="EC" id="1.11.1.7" evidence="3 10"/>
<keyword evidence="10" id="KW-0964">Secreted</keyword>
<evidence type="ECO:0000259" key="11">
    <source>
        <dbReference type="PROSITE" id="PS50873"/>
    </source>
</evidence>
<dbReference type="PRINTS" id="PR00461">
    <property type="entry name" value="PLPEROXIDASE"/>
</dbReference>
<dbReference type="Gene3D" id="1.10.520.10">
    <property type="match status" value="1"/>
</dbReference>
<keyword evidence="4 10" id="KW-0575">Peroxidase</keyword>
<feature type="domain" description="Plant heme peroxidase family profile" evidence="11">
    <location>
        <begin position="34"/>
        <end position="339"/>
    </location>
</feature>
<dbReference type="InterPro" id="IPR019794">
    <property type="entry name" value="Peroxidases_AS"/>
</dbReference>
<dbReference type="Proteomes" id="UP001642487">
    <property type="component" value="Chromosome 1"/>
</dbReference>
<comment type="function">
    <text evidence="2">Removal of H(2)O(2), oxidation of toxic reductants, biosynthesis and degradation of lignin, suberization, auxin catabolism, response to environmental stresses such as wounding, pathogen attack and oxidative stress. These functions might be dependent on each isozyme/isoform in each plant tissue.</text>
</comment>
<dbReference type="InterPro" id="IPR002016">
    <property type="entry name" value="Haem_peroxidase"/>
</dbReference>
<evidence type="ECO:0000256" key="5">
    <source>
        <dbReference type="ARBA" id="ARBA00022617"/>
    </source>
</evidence>
<keyword evidence="6 10" id="KW-0479">Metal-binding</keyword>
<evidence type="ECO:0000256" key="3">
    <source>
        <dbReference type="ARBA" id="ARBA00012313"/>
    </source>
</evidence>
<keyword evidence="8 10" id="KW-0408">Iron</keyword>
<evidence type="ECO:0000256" key="10">
    <source>
        <dbReference type="RuleBase" id="RU362060"/>
    </source>
</evidence>
<dbReference type="CDD" id="cd00693">
    <property type="entry name" value="secretory_peroxidase"/>
    <property type="match status" value="1"/>
</dbReference>
<name>A0ABP0XRS3_9ROSI</name>
<evidence type="ECO:0000256" key="8">
    <source>
        <dbReference type="ARBA" id="ARBA00023004"/>
    </source>
</evidence>
<evidence type="ECO:0000256" key="2">
    <source>
        <dbReference type="ARBA" id="ARBA00002322"/>
    </source>
</evidence>
<evidence type="ECO:0000256" key="4">
    <source>
        <dbReference type="ARBA" id="ARBA00022559"/>
    </source>
</evidence>
<dbReference type="PANTHER" id="PTHR31235">
    <property type="entry name" value="PEROXIDASE 25-RELATED"/>
    <property type="match status" value="1"/>
</dbReference>
<protein>
    <recommendedName>
        <fullName evidence="3 10">Peroxidase</fullName>
        <ecNumber evidence="3 10">1.11.1.7</ecNumber>
    </recommendedName>
</protein>
<dbReference type="Gene3D" id="1.10.420.10">
    <property type="entry name" value="Peroxidase, domain 2"/>
    <property type="match status" value="1"/>
</dbReference>
<dbReference type="Pfam" id="PF00141">
    <property type="entry name" value="peroxidase"/>
    <property type="match status" value="1"/>
</dbReference>
<sequence>MAKNTSSHNLFQVLLSKLSCIIFFISISTFASAHLKVGFYHSSCPDAEAIIEDTVDKAVSLNPGIAAGLIRMHFHDCFVRGCDGSVLLESTLGNPAERYHPANFPTLRGFEVIDEAKAKLEAVCPNTVSCADILAFAARDSANKVGGIKYAVPAGRRDGRVSRKEEANNLPGFTFHAKKLASEFAKRGMSVAKMVTLSGAHSIGIAHCPTFSGRLYSFNATHAQDPSMNPSYADYLKSKCPPPSSSSIVQREQPAVALDFSTLNRLDNRYYVELINHRGLLTSDQTLLSSSRTSKMVLNNARDGSKWAAKFGKAMVKMGHIDVLTGSQGEIRRHCSFVN</sequence>
<comment type="cofactor">
    <cofactor evidence="10">
        <name>heme b</name>
        <dbReference type="ChEBI" id="CHEBI:60344"/>
    </cofactor>
    <text evidence="10">Binds 1 heme b (iron(II)-protoporphyrin IX) group per subunit.</text>
</comment>
<dbReference type="PROSITE" id="PS50873">
    <property type="entry name" value="PEROXIDASE_4"/>
    <property type="match status" value="1"/>
</dbReference>
<evidence type="ECO:0000256" key="6">
    <source>
        <dbReference type="ARBA" id="ARBA00022723"/>
    </source>
</evidence>
<accession>A0ABP0XRS3</accession>
<dbReference type="SUPFAM" id="SSF48113">
    <property type="entry name" value="Heme-dependent peroxidases"/>
    <property type="match status" value="1"/>
</dbReference>